<dbReference type="Proteomes" id="UP000664940">
    <property type="component" value="Unassembled WGS sequence"/>
</dbReference>
<evidence type="ECO:0000256" key="4">
    <source>
        <dbReference type="ARBA" id="ARBA00023054"/>
    </source>
</evidence>
<dbReference type="PROSITE" id="PS51842">
    <property type="entry name" value="IF_ROD_2"/>
    <property type="match status" value="1"/>
</dbReference>
<keyword evidence="4" id="KW-0175">Coiled coil</keyword>
<dbReference type="EMBL" id="JABVXQ010000003">
    <property type="protein sequence ID" value="KAF6119636.1"/>
    <property type="molecule type" value="Genomic_DNA"/>
</dbReference>
<proteinExistence type="predicted"/>
<evidence type="ECO:0000313" key="7">
    <source>
        <dbReference type="Proteomes" id="UP000664940"/>
    </source>
</evidence>
<dbReference type="GO" id="GO:0045104">
    <property type="term" value="P:intermediate filament cytoskeleton organization"/>
    <property type="evidence" value="ECO:0007669"/>
    <property type="project" value="TreeGrafter"/>
</dbReference>
<comment type="caution">
    <text evidence="6">The sequence shown here is derived from an EMBL/GenBank/DDBJ whole genome shotgun (WGS) entry which is preliminary data.</text>
</comment>
<dbReference type="PANTHER" id="PTHR23239">
    <property type="entry name" value="INTERMEDIATE FILAMENT"/>
    <property type="match status" value="1"/>
</dbReference>
<protein>
    <recommendedName>
        <fullName evidence="5">IF rod domain-containing protein</fullName>
    </recommendedName>
</protein>
<evidence type="ECO:0000256" key="3">
    <source>
        <dbReference type="ARBA" id="ARBA00022754"/>
    </source>
</evidence>
<evidence type="ECO:0000259" key="5">
    <source>
        <dbReference type="PROSITE" id="PS51842"/>
    </source>
</evidence>
<keyword evidence="2" id="KW-0416">Keratin</keyword>
<name>A0A834EJK9_9CHIR</name>
<dbReference type="Pfam" id="PF00038">
    <property type="entry name" value="Filament"/>
    <property type="match status" value="1"/>
</dbReference>
<dbReference type="GO" id="GO:0005198">
    <property type="term" value="F:structural molecule activity"/>
    <property type="evidence" value="ECO:0007669"/>
    <property type="project" value="InterPro"/>
</dbReference>
<keyword evidence="1" id="KW-0597">Phosphoprotein</keyword>
<dbReference type="AlphaFoldDB" id="A0A834EJK9"/>
<dbReference type="FunFam" id="1.20.5.170:FF:000002">
    <property type="entry name" value="Type I keratin KA11"/>
    <property type="match status" value="1"/>
</dbReference>
<evidence type="ECO:0000313" key="6">
    <source>
        <dbReference type="EMBL" id="KAF6119636.1"/>
    </source>
</evidence>
<dbReference type="PANTHER" id="PTHR23239:SF349">
    <property type="entry name" value="KERATIN, TYPE I CYTOSKELETAL 18"/>
    <property type="match status" value="1"/>
</dbReference>
<dbReference type="InterPro" id="IPR002957">
    <property type="entry name" value="Keratin_I"/>
</dbReference>
<dbReference type="InterPro" id="IPR039008">
    <property type="entry name" value="IF_rod_dom"/>
</dbReference>
<reference evidence="6 7" key="1">
    <citation type="journal article" date="2020" name="Nature">
        <title>Six reference-quality genomes reveal evolution of bat adaptations.</title>
        <authorList>
            <person name="Jebb D."/>
            <person name="Huang Z."/>
            <person name="Pippel M."/>
            <person name="Hughes G.M."/>
            <person name="Lavrichenko K."/>
            <person name="Devanna P."/>
            <person name="Winkler S."/>
            <person name="Jermiin L.S."/>
            <person name="Skirmuntt E.C."/>
            <person name="Katzourakis A."/>
            <person name="Burkitt-Gray L."/>
            <person name="Ray D.A."/>
            <person name="Sullivan K.A.M."/>
            <person name="Roscito J.G."/>
            <person name="Kirilenko B.M."/>
            <person name="Davalos L.M."/>
            <person name="Corthals A.P."/>
            <person name="Power M.L."/>
            <person name="Jones G."/>
            <person name="Ransome R.D."/>
            <person name="Dechmann D.K.N."/>
            <person name="Locatelli A.G."/>
            <person name="Puechmaille S.J."/>
            <person name="Fedrigo O."/>
            <person name="Jarvis E.D."/>
            <person name="Hiller M."/>
            <person name="Vernes S.C."/>
            <person name="Myers E.W."/>
            <person name="Teeling E.C."/>
        </authorList>
    </citation>
    <scope>NUCLEOTIDE SEQUENCE [LARGE SCALE GENOMIC DNA]</scope>
    <source>
        <strain evidence="6">Bat1K_MPI-CBG_1</strain>
    </source>
</reference>
<evidence type="ECO:0000256" key="2">
    <source>
        <dbReference type="ARBA" id="ARBA00022744"/>
    </source>
</evidence>
<dbReference type="GO" id="GO:0045095">
    <property type="term" value="C:keratin filament"/>
    <property type="evidence" value="ECO:0007669"/>
    <property type="project" value="TreeGrafter"/>
</dbReference>
<dbReference type="SUPFAM" id="SSF64593">
    <property type="entry name" value="Intermediate filament protein, coiled coil region"/>
    <property type="match status" value="1"/>
</dbReference>
<feature type="domain" description="IF rod" evidence="5">
    <location>
        <begin position="1"/>
        <end position="101"/>
    </location>
</feature>
<organism evidence="6 7">
    <name type="scientific">Phyllostomus discolor</name>
    <name type="common">pale spear-nosed bat</name>
    <dbReference type="NCBI Taxonomy" id="89673"/>
    <lineage>
        <taxon>Eukaryota</taxon>
        <taxon>Metazoa</taxon>
        <taxon>Chordata</taxon>
        <taxon>Craniata</taxon>
        <taxon>Vertebrata</taxon>
        <taxon>Euteleostomi</taxon>
        <taxon>Mammalia</taxon>
        <taxon>Eutheria</taxon>
        <taxon>Laurasiatheria</taxon>
        <taxon>Chiroptera</taxon>
        <taxon>Yangochiroptera</taxon>
        <taxon>Phyllostomidae</taxon>
        <taxon>Phyllostominae</taxon>
        <taxon>Phyllostomus</taxon>
    </lineage>
</organism>
<accession>A0A834EJK9</accession>
<gene>
    <name evidence="6" type="ORF">HJG60_010093</name>
</gene>
<keyword evidence="3" id="KW-0403">Intermediate filament</keyword>
<evidence type="ECO:0000256" key="1">
    <source>
        <dbReference type="ARBA" id="ARBA00022553"/>
    </source>
</evidence>
<sequence length="137" mass="15445">MGAAEMILTELRRMVQSFQIDLNLVRKASLESSLREVEPHYAMQREQLIGLLLHLESELAQTWAEGQRQAQEYQALVNIKVKMEAEIATYCGLLEEGEDFSLGDALDNSQSIQKTTTCRIVDGKVVSEVNDSQVLRC</sequence>
<dbReference type="Gene3D" id="1.20.5.170">
    <property type="match status" value="1"/>
</dbReference>